<dbReference type="SUPFAM" id="SSF51735">
    <property type="entry name" value="NAD(P)-binding Rossmann-fold domains"/>
    <property type="match status" value="1"/>
</dbReference>
<dbReference type="PANTHER" id="PTHR43245:SF13">
    <property type="entry name" value="UDP-D-APIOSE_UDP-D-XYLOSE SYNTHASE 2"/>
    <property type="match status" value="1"/>
</dbReference>
<protein>
    <submittedName>
        <fullName evidence="2">NAD(P)-dependent oxidoreductase</fullName>
    </submittedName>
</protein>
<dbReference type="Proteomes" id="UP001176468">
    <property type="component" value="Unassembled WGS sequence"/>
</dbReference>
<dbReference type="RefSeq" id="WP_304562446.1">
    <property type="nucleotide sequence ID" value="NZ_JAUQSZ010000012.1"/>
</dbReference>
<dbReference type="Gene3D" id="3.40.50.720">
    <property type="entry name" value="NAD(P)-binding Rossmann-like Domain"/>
    <property type="match status" value="1"/>
</dbReference>
<organism evidence="2 3">
    <name type="scientific">Sphingomonas immobilis</name>
    <dbReference type="NCBI Taxonomy" id="3063997"/>
    <lineage>
        <taxon>Bacteria</taxon>
        <taxon>Pseudomonadati</taxon>
        <taxon>Pseudomonadota</taxon>
        <taxon>Alphaproteobacteria</taxon>
        <taxon>Sphingomonadales</taxon>
        <taxon>Sphingomonadaceae</taxon>
        <taxon>Sphingomonas</taxon>
    </lineage>
</organism>
<dbReference type="EMBL" id="JAUQSZ010000012">
    <property type="protein sequence ID" value="MDO7843998.1"/>
    <property type="molecule type" value="Genomic_DNA"/>
</dbReference>
<dbReference type="Pfam" id="PF01370">
    <property type="entry name" value="Epimerase"/>
    <property type="match status" value="1"/>
</dbReference>
<keyword evidence="3" id="KW-1185">Reference proteome</keyword>
<evidence type="ECO:0000313" key="2">
    <source>
        <dbReference type="EMBL" id="MDO7843998.1"/>
    </source>
</evidence>
<reference evidence="2" key="1">
    <citation type="submission" date="2023-07" db="EMBL/GenBank/DDBJ databases">
        <authorList>
            <person name="Kim M.K."/>
        </authorList>
    </citation>
    <scope>NUCLEOTIDE SEQUENCE</scope>
    <source>
        <strain evidence="2">CA1-15</strain>
    </source>
</reference>
<dbReference type="InterPro" id="IPR050177">
    <property type="entry name" value="Lipid_A_modif_metabolic_enz"/>
</dbReference>
<sequence length="325" mass="34709">MRHAEKSLLVIGGSGFFGKSVLDAFRRGLLAPWGIGRIIVVARQASRMRAWHPLLVAQGVELIDLDIGTASALPHADYVLHAASSSDARNYAANPLAERANILAAIENYCRIAARDHQGSRIVYASSGAVYGQQPADVAQLREDFTPGDAAGLVAYKRDYAEAKRLSEDALARLGARGLAVSVARCFAFAGAYLPRDQHFAIGNFIADGLAGRPVRVLATRPVVRSYMHADDLVRWLMTIAHDGDATCPTYNVGSDEAVTMHQLAAAVAARFGVGIDAAEITDDTPDLYVPSIAKARDALGLTLDYDLTRAIDAVAARLRTAEAA</sequence>
<dbReference type="PANTHER" id="PTHR43245">
    <property type="entry name" value="BIFUNCTIONAL POLYMYXIN RESISTANCE PROTEIN ARNA"/>
    <property type="match status" value="1"/>
</dbReference>
<evidence type="ECO:0000313" key="3">
    <source>
        <dbReference type="Proteomes" id="UP001176468"/>
    </source>
</evidence>
<dbReference type="InterPro" id="IPR001509">
    <property type="entry name" value="Epimerase_deHydtase"/>
</dbReference>
<dbReference type="InterPro" id="IPR036291">
    <property type="entry name" value="NAD(P)-bd_dom_sf"/>
</dbReference>
<evidence type="ECO:0000259" key="1">
    <source>
        <dbReference type="Pfam" id="PF01370"/>
    </source>
</evidence>
<feature type="domain" description="NAD-dependent epimerase/dehydratase" evidence="1">
    <location>
        <begin position="9"/>
        <end position="254"/>
    </location>
</feature>
<accession>A0ABT9A2D6</accession>
<name>A0ABT9A2D6_9SPHN</name>
<comment type="caution">
    <text evidence="2">The sequence shown here is derived from an EMBL/GenBank/DDBJ whole genome shotgun (WGS) entry which is preliminary data.</text>
</comment>
<gene>
    <name evidence="2" type="ORF">Q5H94_16845</name>
</gene>
<proteinExistence type="predicted"/>